<keyword evidence="2" id="KW-0472">Membrane</keyword>
<name>Q4QFG3_LEIMA</name>
<dbReference type="AlphaFoldDB" id="Q4QFG3"/>
<dbReference type="Proteomes" id="UP000000542">
    <property type="component" value="Chromosome 15"/>
</dbReference>
<feature type="transmembrane region" description="Helical" evidence="2">
    <location>
        <begin position="47"/>
        <end position="67"/>
    </location>
</feature>
<reference evidence="3 4" key="1">
    <citation type="journal article" date="2005" name="Science">
        <title>The genome of the kinetoplastid parasite, Leishmania major.</title>
        <authorList>
            <person name="Ivens A.C."/>
            <person name="Peacock C.S."/>
            <person name="Worthey E.A."/>
            <person name="Murphy L."/>
            <person name="Aggarwal G."/>
            <person name="Berriman M."/>
            <person name="Sisk E."/>
            <person name="Rajandream M.A."/>
            <person name="Adlem E."/>
            <person name="Aert R."/>
            <person name="Anupama A."/>
            <person name="Apostolou Z."/>
            <person name="Attipoe P."/>
            <person name="Bason N."/>
            <person name="Bauser C."/>
            <person name="Beck A."/>
            <person name="Beverley S.M."/>
            <person name="Bianchettin G."/>
            <person name="Borzym K."/>
            <person name="Bothe G."/>
            <person name="Bruschi C.V."/>
            <person name="Collins M."/>
            <person name="Cadag E."/>
            <person name="Ciarloni L."/>
            <person name="Clayton C."/>
            <person name="Coulson R.M."/>
            <person name="Cronin A."/>
            <person name="Cruz A.K."/>
            <person name="Davies R.M."/>
            <person name="De Gaudenzi J."/>
            <person name="Dobson D.E."/>
            <person name="Duesterhoeft A."/>
            <person name="Fazelina G."/>
            <person name="Fosker N."/>
            <person name="Frasch A.C."/>
            <person name="Fraser A."/>
            <person name="Fuchs M."/>
            <person name="Gabel C."/>
            <person name="Goble A."/>
            <person name="Goffeau A."/>
            <person name="Harris D."/>
            <person name="Hertz-Fowler C."/>
            <person name="Hilbert H."/>
            <person name="Horn D."/>
            <person name="Huang Y."/>
            <person name="Klages S."/>
            <person name="Knights A."/>
            <person name="Kube M."/>
            <person name="Larke N."/>
            <person name="Litvin L."/>
            <person name="Lord A."/>
            <person name="Louie T."/>
            <person name="Marra M."/>
            <person name="Masuy D."/>
            <person name="Matthews K."/>
            <person name="Michaeli S."/>
            <person name="Mottram J.C."/>
            <person name="Muller-Auer S."/>
            <person name="Munden H."/>
            <person name="Nelson S."/>
            <person name="Norbertczak H."/>
            <person name="Oliver K."/>
            <person name="O'neil S."/>
            <person name="Pentony M."/>
            <person name="Pohl T.M."/>
            <person name="Price C."/>
            <person name="Purnelle B."/>
            <person name="Quail M.A."/>
            <person name="Rabbinowitsch E."/>
            <person name="Reinhardt R."/>
            <person name="Rieger M."/>
            <person name="Rinta J."/>
            <person name="Robben J."/>
            <person name="Robertson L."/>
            <person name="Ruiz J.C."/>
            <person name="Rutter S."/>
            <person name="Saunders D."/>
            <person name="Schafer M."/>
            <person name="Schein J."/>
            <person name="Schwartz D.C."/>
            <person name="Seeger K."/>
            <person name="Seyler A."/>
            <person name="Sharp S."/>
            <person name="Shin H."/>
            <person name="Sivam D."/>
            <person name="Squares R."/>
            <person name="Squares S."/>
            <person name="Tosato V."/>
            <person name="Vogt C."/>
            <person name="Volckaert G."/>
            <person name="Wambutt R."/>
            <person name="Warren T."/>
            <person name="Wedler H."/>
            <person name="Woodward J."/>
            <person name="Zhou S."/>
            <person name="Zimmermann W."/>
            <person name="Smith D.F."/>
            <person name="Blackwell J.M."/>
            <person name="Stuart K.D."/>
            <person name="Barrell B."/>
            <person name="Myler P.J."/>
        </authorList>
    </citation>
    <scope>NUCLEOTIDE SEQUENCE [LARGE SCALE GENOMIC DNA]</scope>
    <source>
        <strain evidence="4">MHOM/IL/81/Friedlin</strain>
    </source>
</reference>
<sequence>MYIGREAAHSSKHAQARKNRCGFSLAVSASLACLCSPSAQLPLAPTLIIIIIIIIYIHIHIHIYIYIYIYIYICVCACVCTAPCAHQGGLCHATSPSRLSFLGSSLTMSAPPPEDERPAMLPFLPAQAAPPAVATPPDAAAASTVDTEITSHDGNSPLSERRVMSFEEFRQFYVASRRLNYLSNRRDATGMPVDQEDGGVLAHDTVGADALASEAAGQRVVVGTLRWRIVGTNEDGPTPTQTPAAAPATPPPAAQAPPPPLLGHLARVVRAVGGCLNWLANRVARNRAHLLQLLLVFFVLYVQVKLSSTHMICLLVLYITVKGVQEFVRNFQISHETGTTGAPSLLGRLFKPEGHVGSVSKLRKIGYVVAKCAEAFLLSLFPTYSLEHLERELCADGIVR</sequence>
<dbReference type="eggNOG" id="ENOG502SH23">
    <property type="taxonomic scope" value="Eukaryota"/>
</dbReference>
<gene>
    <name evidence="3" type="ORF">LMJF_15_0195</name>
</gene>
<dbReference type="KEGG" id="lma:LMJF_15_0195"/>
<organism evidence="3 4">
    <name type="scientific">Leishmania major</name>
    <dbReference type="NCBI Taxonomy" id="5664"/>
    <lineage>
        <taxon>Eukaryota</taxon>
        <taxon>Discoba</taxon>
        <taxon>Euglenozoa</taxon>
        <taxon>Kinetoplastea</taxon>
        <taxon>Metakinetoplastina</taxon>
        <taxon>Trypanosomatida</taxon>
        <taxon>Trypanosomatidae</taxon>
        <taxon>Leishmaniinae</taxon>
        <taxon>Leishmania</taxon>
    </lineage>
</organism>
<feature type="compositionally biased region" description="Low complexity" evidence="1">
    <location>
        <begin position="237"/>
        <end position="247"/>
    </location>
</feature>
<reference evidence="3 4" key="2">
    <citation type="journal article" date="2011" name="Genome Res.">
        <title>Chromosome and gene copy number variation allow major structural change between species and strains of Leishmania.</title>
        <authorList>
            <person name="Rogers M.B."/>
            <person name="Hilley J.D."/>
            <person name="Dickens N.J."/>
            <person name="Wilkes J."/>
            <person name="Bates P.A."/>
            <person name="Depledge D.P."/>
            <person name="Harris D."/>
            <person name="Her Y."/>
            <person name="Herzyk P."/>
            <person name="Imamura H."/>
            <person name="Otto T.D."/>
            <person name="Sanders M."/>
            <person name="Seeger K."/>
            <person name="Dujardin J.C."/>
            <person name="Berriman M."/>
            <person name="Smith D.F."/>
            <person name="Hertz-Fowler C."/>
            <person name="Mottram J.C."/>
        </authorList>
    </citation>
    <scope>NUCLEOTIDE SEQUENCE [LARGE SCALE GENOMIC DNA]</scope>
    <source>
        <strain evidence="4">MHOM/IL/81/Friedlin</strain>
    </source>
</reference>
<keyword evidence="2" id="KW-1133">Transmembrane helix</keyword>
<dbReference type="RefSeq" id="XP_001681935.1">
    <property type="nucleotide sequence ID" value="XM_001681883.1"/>
</dbReference>
<evidence type="ECO:0000256" key="2">
    <source>
        <dbReference type="SAM" id="Phobius"/>
    </source>
</evidence>
<dbReference type="VEuPathDB" id="TriTrypDB:LmjF.15.0195"/>
<feature type="compositionally biased region" description="Pro residues" evidence="1">
    <location>
        <begin position="248"/>
        <end position="259"/>
    </location>
</feature>
<accession>Q4QFG3</accession>
<dbReference type="HOGENOM" id="CLU_689749_0_0_1"/>
<feature type="region of interest" description="Disordered" evidence="1">
    <location>
        <begin position="231"/>
        <end position="259"/>
    </location>
</feature>
<dbReference type="InParanoid" id="Q4QFG3"/>
<dbReference type="EMBL" id="FR796411">
    <property type="protein sequence ID" value="CAJ03245.1"/>
    <property type="molecule type" value="Genomic_DNA"/>
</dbReference>
<feature type="transmembrane region" description="Helical" evidence="2">
    <location>
        <begin position="21"/>
        <end position="41"/>
    </location>
</feature>
<dbReference type="PROSITE" id="PS51257">
    <property type="entry name" value="PROKAR_LIPOPROTEIN"/>
    <property type="match status" value="1"/>
</dbReference>
<dbReference type="OMA" id="YVVAKCA"/>
<dbReference type="VEuPathDB" id="TriTrypDB:LMJSD75_150007300"/>
<dbReference type="GeneID" id="5650375"/>
<keyword evidence="2" id="KW-0812">Transmembrane</keyword>
<evidence type="ECO:0000313" key="3">
    <source>
        <dbReference type="EMBL" id="CAJ03245.1"/>
    </source>
</evidence>
<evidence type="ECO:0000256" key="1">
    <source>
        <dbReference type="SAM" id="MobiDB-lite"/>
    </source>
</evidence>
<evidence type="ECO:0000313" key="4">
    <source>
        <dbReference type="Proteomes" id="UP000000542"/>
    </source>
</evidence>
<dbReference type="VEuPathDB" id="TriTrypDB:LMJFC_150007800"/>
<proteinExistence type="predicted"/>
<feature type="transmembrane region" description="Helical" evidence="2">
    <location>
        <begin position="290"/>
        <end position="319"/>
    </location>
</feature>
<protein>
    <submittedName>
        <fullName evidence="3">Uncharacterized protein</fullName>
    </submittedName>
</protein>
<keyword evidence="4" id="KW-1185">Reference proteome</keyword>
<dbReference type="VEuPathDB" id="TriTrypDB:LMJLV39_150007300"/>